<feature type="repeat" description="WD" evidence="14">
    <location>
        <begin position="95"/>
        <end position="127"/>
    </location>
</feature>
<evidence type="ECO:0000256" key="13">
    <source>
        <dbReference type="PIRNR" id="PIRNR005567"/>
    </source>
</evidence>
<dbReference type="InterPro" id="IPR020472">
    <property type="entry name" value="WD40_PAC1"/>
</dbReference>
<keyword evidence="8 13" id="KW-0653">Protein transport</keyword>
<evidence type="ECO:0000256" key="5">
    <source>
        <dbReference type="ARBA" id="ARBA00022574"/>
    </source>
</evidence>
<dbReference type="Gene3D" id="1.25.40.470">
    <property type="match status" value="1"/>
</dbReference>
<feature type="compositionally biased region" description="Low complexity" evidence="15">
    <location>
        <begin position="836"/>
        <end position="846"/>
    </location>
</feature>
<feature type="domain" description="COPA/B second beta-propeller" evidence="16">
    <location>
        <begin position="319"/>
        <end position="579"/>
    </location>
</feature>
<dbReference type="SMART" id="SM00320">
    <property type="entry name" value="WD40"/>
    <property type="match status" value="7"/>
</dbReference>
<dbReference type="Gene3D" id="2.130.10.10">
    <property type="entry name" value="YVTN repeat-like/Quinoprotein amine dehydrogenase"/>
    <property type="match status" value="1"/>
</dbReference>
<organism evidence="18 19">
    <name type="scientific">Cyanidium caldarium</name>
    <name type="common">Red alga</name>
    <dbReference type="NCBI Taxonomy" id="2771"/>
    <lineage>
        <taxon>Eukaryota</taxon>
        <taxon>Rhodophyta</taxon>
        <taxon>Bangiophyceae</taxon>
        <taxon>Cyanidiales</taxon>
        <taxon>Cyanidiaceae</taxon>
        <taxon>Cyanidium</taxon>
    </lineage>
</organism>
<evidence type="ECO:0000256" key="9">
    <source>
        <dbReference type="ARBA" id="ARBA00023034"/>
    </source>
</evidence>
<comment type="similarity">
    <text evidence="2 13">Belongs to the WD repeat COPB2 family.</text>
</comment>
<dbReference type="InterPro" id="IPR016453">
    <property type="entry name" value="COPB2"/>
</dbReference>
<name>A0AAV9J1Z0_CYACA</name>
<keyword evidence="5 14" id="KW-0853">WD repeat</keyword>
<feature type="domain" description="COPA/B TPR" evidence="17">
    <location>
        <begin position="596"/>
        <end position="776"/>
    </location>
</feature>
<feature type="repeat" description="WD" evidence="14">
    <location>
        <begin position="181"/>
        <end position="224"/>
    </location>
</feature>
<dbReference type="FunFam" id="2.130.10.10:FF:000016">
    <property type="entry name" value="Coatomer alpha subunit, putative"/>
    <property type="match status" value="1"/>
</dbReference>
<keyword evidence="19" id="KW-1185">Reference proteome</keyword>
<keyword evidence="3 13" id="KW-0813">Transport</keyword>
<proteinExistence type="inferred from homology"/>
<feature type="compositionally biased region" description="Pro residues" evidence="15">
    <location>
        <begin position="848"/>
        <end position="859"/>
    </location>
</feature>
<dbReference type="PROSITE" id="PS00678">
    <property type="entry name" value="WD_REPEATS_1"/>
    <property type="match status" value="1"/>
</dbReference>
<dbReference type="GO" id="GO:0005198">
    <property type="term" value="F:structural molecule activity"/>
    <property type="evidence" value="ECO:0007669"/>
    <property type="project" value="UniProtKB-UniRule"/>
</dbReference>
<comment type="subunit">
    <text evidence="13">Oligomeric complex that consists of at least the alpha, beta, beta', gamma, delta, epsilon and zeta subunits.</text>
</comment>
<keyword evidence="7 13" id="KW-0931">ER-Golgi transport</keyword>
<dbReference type="GO" id="GO:0006890">
    <property type="term" value="P:retrograde vesicle-mediated transport, Golgi to endoplasmic reticulum"/>
    <property type="evidence" value="ECO:0007669"/>
    <property type="project" value="TreeGrafter"/>
</dbReference>
<dbReference type="PROSITE" id="PS50294">
    <property type="entry name" value="WD_REPEATS_REGION"/>
    <property type="match status" value="4"/>
</dbReference>
<comment type="subcellular location">
    <subcellularLocation>
        <location evidence="1 13">Cytoplasmic vesicle</location>
        <location evidence="1 13">COPI-coated vesicle membrane</location>
        <topology evidence="1 13">Peripheral membrane protein</topology>
        <orientation evidence="1 13">Cytoplasmic side</orientation>
    </subcellularLocation>
    <subcellularLocation>
        <location evidence="13">Golgi apparatus membrane</location>
        <topology evidence="13">Peripheral membrane protein</topology>
        <orientation evidence="13">Cytoplasmic side</orientation>
    </subcellularLocation>
    <text evidence="13">The coatomer is cytoplasmic or polymerized on the cytoplasmic side of the Golgi, as well as on the vesicles/buds originating from it.</text>
</comment>
<feature type="repeat" description="WD" evidence="14">
    <location>
        <begin position="138"/>
        <end position="174"/>
    </location>
</feature>
<dbReference type="SUPFAM" id="SSF63829">
    <property type="entry name" value="Calcium-dependent phosphotriesterase"/>
    <property type="match status" value="1"/>
</dbReference>
<dbReference type="InterPro" id="IPR036322">
    <property type="entry name" value="WD40_repeat_dom_sf"/>
</dbReference>
<dbReference type="InterPro" id="IPR001680">
    <property type="entry name" value="WD40_rpt"/>
</dbReference>
<dbReference type="PANTHER" id="PTHR19876">
    <property type="entry name" value="COATOMER"/>
    <property type="match status" value="1"/>
</dbReference>
<keyword evidence="10 13" id="KW-0472">Membrane</keyword>
<dbReference type="GO" id="GO:0006891">
    <property type="term" value="P:intra-Golgi vesicle-mediated transport"/>
    <property type="evidence" value="ECO:0007669"/>
    <property type="project" value="TreeGrafter"/>
</dbReference>
<evidence type="ECO:0000256" key="6">
    <source>
        <dbReference type="ARBA" id="ARBA00022737"/>
    </source>
</evidence>
<reference evidence="18 19" key="1">
    <citation type="submission" date="2022-07" db="EMBL/GenBank/DDBJ databases">
        <title>Genome-wide signatures of adaptation to extreme environments.</title>
        <authorList>
            <person name="Cho C.H."/>
            <person name="Yoon H.S."/>
        </authorList>
    </citation>
    <scope>NUCLEOTIDE SEQUENCE [LARGE SCALE GENOMIC DNA]</scope>
    <source>
        <strain evidence="18 19">DBV 063 E5</strain>
    </source>
</reference>
<comment type="caution">
    <text evidence="18">The sequence shown here is derived from an EMBL/GenBank/DDBJ whole genome shotgun (WGS) entry which is preliminary data.</text>
</comment>
<dbReference type="Pfam" id="PF23953">
    <property type="entry name" value="TPR_COPA_B"/>
    <property type="match status" value="1"/>
</dbReference>
<evidence type="ECO:0000259" key="16">
    <source>
        <dbReference type="Pfam" id="PF04053"/>
    </source>
</evidence>
<dbReference type="PIRSF" id="PIRSF005567">
    <property type="entry name" value="Coatomer_beta'_subunit"/>
    <property type="match status" value="1"/>
</dbReference>
<dbReference type="GO" id="GO:0006886">
    <property type="term" value="P:intracellular protein transport"/>
    <property type="evidence" value="ECO:0007669"/>
    <property type="project" value="UniProtKB-UniRule"/>
</dbReference>
<evidence type="ECO:0000256" key="8">
    <source>
        <dbReference type="ARBA" id="ARBA00022927"/>
    </source>
</evidence>
<evidence type="ECO:0000313" key="19">
    <source>
        <dbReference type="Proteomes" id="UP001301350"/>
    </source>
</evidence>
<evidence type="ECO:0000313" key="18">
    <source>
        <dbReference type="EMBL" id="KAK4538618.1"/>
    </source>
</evidence>
<comment type="function">
    <text evidence="12 13">The coatomer is a cytosolic protein complex that binds to dilysine motifs and reversibly associates with Golgi non-clathrin-coated vesicles, which further mediate biosynthetic protein transport from the ER, via the Golgi up to the trans Golgi network. Coatomer complex is required for budding from Golgi membranes, and is essential for the retrograde Golgi-to-ER transport of dilysine-tagged proteins.</text>
</comment>
<keyword evidence="6" id="KW-0677">Repeat</keyword>
<dbReference type="PRINTS" id="PR00320">
    <property type="entry name" value="GPROTEINBRPT"/>
</dbReference>
<dbReference type="SUPFAM" id="SSF50978">
    <property type="entry name" value="WD40 repeat-like"/>
    <property type="match status" value="1"/>
</dbReference>
<evidence type="ECO:0000256" key="2">
    <source>
        <dbReference type="ARBA" id="ARBA00010844"/>
    </source>
</evidence>
<dbReference type="GO" id="GO:0000139">
    <property type="term" value="C:Golgi membrane"/>
    <property type="evidence" value="ECO:0007669"/>
    <property type="project" value="UniProtKB-SubCell"/>
</dbReference>
<dbReference type="InterPro" id="IPR056176">
    <property type="entry name" value="TPR_COPA_B"/>
</dbReference>
<evidence type="ECO:0000256" key="11">
    <source>
        <dbReference type="ARBA" id="ARBA00023329"/>
    </source>
</evidence>
<dbReference type="InterPro" id="IPR050844">
    <property type="entry name" value="Coatomer_complex_subunit"/>
</dbReference>
<dbReference type="GO" id="GO:0006888">
    <property type="term" value="P:endoplasmic reticulum to Golgi vesicle-mediated transport"/>
    <property type="evidence" value="ECO:0007669"/>
    <property type="project" value="TreeGrafter"/>
</dbReference>
<keyword evidence="11 13" id="KW-0968">Cytoplasmic vesicle</keyword>
<evidence type="ECO:0000256" key="12">
    <source>
        <dbReference type="ARBA" id="ARBA00025536"/>
    </source>
</evidence>
<dbReference type="InterPro" id="IPR019775">
    <property type="entry name" value="WD40_repeat_CS"/>
</dbReference>
<dbReference type="Pfam" id="PF00400">
    <property type="entry name" value="WD40"/>
    <property type="match status" value="4"/>
</dbReference>
<evidence type="ECO:0000256" key="4">
    <source>
        <dbReference type="ARBA" id="ARBA00022490"/>
    </source>
</evidence>
<dbReference type="Pfam" id="PF04053">
    <property type="entry name" value="B-prop_COPA_B_2nd"/>
    <property type="match status" value="1"/>
</dbReference>
<feature type="repeat" description="WD" evidence="14">
    <location>
        <begin position="225"/>
        <end position="266"/>
    </location>
</feature>
<evidence type="ECO:0000256" key="3">
    <source>
        <dbReference type="ARBA" id="ARBA00022448"/>
    </source>
</evidence>
<feature type="compositionally biased region" description="Acidic residues" evidence="15">
    <location>
        <begin position="863"/>
        <end position="880"/>
    </location>
</feature>
<dbReference type="PROSITE" id="PS50082">
    <property type="entry name" value="WD_REPEATS_2"/>
    <property type="match status" value="4"/>
</dbReference>
<dbReference type="PANTHER" id="PTHR19876:SF2">
    <property type="entry name" value="COATOMER SUBUNIT BETA"/>
    <property type="match status" value="1"/>
</dbReference>
<dbReference type="Proteomes" id="UP001301350">
    <property type="component" value="Unassembled WGS sequence"/>
</dbReference>
<dbReference type="AlphaFoldDB" id="A0AAV9J1Z0"/>
<accession>A0AAV9J1Z0</accession>
<dbReference type="EMBL" id="JANCYW010000019">
    <property type="protein sequence ID" value="KAK4538618.1"/>
    <property type="molecule type" value="Genomic_DNA"/>
</dbReference>
<evidence type="ECO:0000256" key="15">
    <source>
        <dbReference type="SAM" id="MobiDB-lite"/>
    </source>
</evidence>
<keyword evidence="9 13" id="KW-0333">Golgi apparatus</keyword>
<dbReference type="InterPro" id="IPR015943">
    <property type="entry name" value="WD40/YVTN_repeat-like_dom_sf"/>
</dbReference>
<evidence type="ECO:0000256" key="10">
    <source>
        <dbReference type="ARBA" id="ARBA00023136"/>
    </source>
</evidence>
<feature type="region of interest" description="Disordered" evidence="15">
    <location>
        <begin position="812"/>
        <end position="886"/>
    </location>
</feature>
<dbReference type="GO" id="GO:0030126">
    <property type="term" value="C:COPI vesicle coat"/>
    <property type="evidence" value="ECO:0007669"/>
    <property type="project" value="TreeGrafter"/>
</dbReference>
<evidence type="ECO:0000259" key="17">
    <source>
        <dbReference type="Pfam" id="PF23953"/>
    </source>
</evidence>
<dbReference type="InterPro" id="IPR006692">
    <property type="entry name" value="Beta-prop_COPA/B_2nd"/>
</dbReference>
<protein>
    <recommendedName>
        <fullName evidence="13">Coatomer subunit beta'</fullName>
    </recommendedName>
</protein>
<keyword evidence="4 13" id="KW-0963">Cytoplasm</keyword>
<gene>
    <name evidence="18" type="ORF">CDCA_CDCA19G4643</name>
</gene>
<dbReference type="CDD" id="cd00200">
    <property type="entry name" value="WD40"/>
    <property type="match status" value="1"/>
</dbReference>
<dbReference type="CDD" id="cd22947">
    <property type="entry name" value="Coatomer_WDAD_beta-like"/>
    <property type="match status" value="1"/>
</dbReference>
<evidence type="ECO:0000256" key="1">
    <source>
        <dbReference type="ARBA" id="ARBA00004347"/>
    </source>
</evidence>
<sequence>MPLHLELEKMFQSRSERVKCVDVHPTEPWVLASLYTGQLLVYDYHTGAVMKQFDVSDQPLRAAKFVVRKQWIVVVADDLYMRVYNYNTLEKVREVEVHQDYVRSVAVHPTRPLVLTASDDMLIKLWDWEKSWNCVMVYEGHSHYVMQVAFNPKDPNTFASASLDRTVRIWSLASPVPNLTLEGHEKGVNCVDYYPGGDRPYLVSGADDCTVIIWDIQTKTPVQQLHGHSGNISAVAFHPSRPIVFSGSEDGTVRLWNSNTYRLENTLSYGLDRCWSVSCSRASNLIALGFDMGVVVVKLGRDEPVVSMDASGKVVLSRHNAIQSAVLRQMGSEVTPDGERLSVVFKDLGSSDMYPQQLAHSPNGRFVSVCGDGEFTIYTALAWRNKSFGQGDELAWDNTQGDYAVREGTARVRVFAKTHAERSVMRTPFAARHVFGGTLLGVAGDECVCFYDWATLRIVQRVDVAARQVIWSDSVPLVAITAVDSLYILAYDAAAVEAHLQAPARPGTDEGIEGSFAVLHEFGEQVQSGRWHGECFFFTSAAGRIGYVIGGEVALLAHADRPLYVLGYLPSENRLFLIDRDHQIVAYTLLPAVMQFKALVNRGEQAAALSLLPNIPPAEHNRLARALEARGQRELAFEIATDPEYRFDMAVALGRLDEALPLVEAAPSEAKWRQLVDLALAANDLALAERCMRESHDLSSLVLMCCAQGSAKGMQQVGEMARRAGQLNVAFLGAYLNRDVDACIDLLLGAERLPEAALLARTYAPSRVPALVSAWKKWLRSRGDVRTADRLADPEAQPELFPGYTEALTREAQVREGVSSAEAEAGGMAPPPAVPEAPRGPAVAEASPPQPNGAEPEPPAFDLDAELDDWGEDDQVEFDAETPAQE</sequence>
<dbReference type="FunFam" id="1.25.40.470:FF:000001">
    <property type="entry name" value="Coatomer subunit beta"/>
    <property type="match status" value="1"/>
</dbReference>
<evidence type="ECO:0000256" key="7">
    <source>
        <dbReference type="ARBA" id="ARBA00022892"/>
    </source>
</evidence>
<evidence type="ECO:0000256" key="14">
    <source>
        <dbReference type="PROSITE-ProRule" id="PRU00221"/>
    </source>
</evidence>
<feature type="compositionally biased region" description="Low complexity" evidence="15">
    <location>
        <begin position="815"/>
        <end position="828"/>
    </location>
</feature>